<dbReference type="Proteomes" id="UP001265700">
    <property type="component" value="Unassembled WGS sequence"/>
</dbReference>
<evidence type="ECO:0000313" key="4">
    <source>
        <dbReference type="Proteomes" id="UP001265700"/>
    </source>
</evidence>
<feature type="compositionally biased region" description="Pro residues" evidence="1">
    <location>
        <begin position="44"/>
        <end position="55"/>
    </location>
</feature>
<proteinExistence type="predicted"/>
<protein>
    <submittedName>
        <fullName evidence="3">Uncharacterized protein</fullName>
    </submittedName>
</protein>
<feature type="region of interest" description="Disordered" evidence="1">
    <location>
        <begin position="25"/>
        <end position="108"/>
    </location>
</feature>
<evidence type="ECO:0000256" key="2">
    <source>
        <dbReference type="SAM" id="SignalP"/>
    </source>
</evidence>
<sequence length="108" mass="11426">MKKTSSTLFATALTGLLLVSSPLHAQAATETENKPQGSDQPQRPLIPVPPAPKLPIPSLATPDDKPVHRFFQNWGNGMDRAASSMGLPRQDSPHQPEQGAAGSNPPAK</sequence>
<keyword evidence="4" id="KW-1185">Reference proteome</keyword>
<organism evidence="3 4">
    <name type="scientific">Hydrogenophaga palleronii</name>
    <dbReference type="NCBI Taxonomy" id="65655"/>
    <lineage>
        <taxon>Bacteria</taxon>
        <taxon>Pseudomonadati</taxon>
        <taxon>Pseudomonadota</taxon>
        <taxon>Betaproteobacteria</taxon>
        <taxon>Burkholderiales</taxon>
        <taxon>Comamonadaceae</taxon>
        <taxon>Hydrogenophaga</taxon>
    </lineage>
</organism>
<dbReference type="RefSeq" id="WP_310322467.1">
    <property type="nucleotide sequence ID" value="NZ_JAVDWU010000017.1"/>
</dbReference>
<accession>A0ABU1WVH0</accession>
<name>A0ABU1WVH0_9BURK</name>
<keyword evidence="2" id="KW-0732">Signal</keyword>
<gene>
    <name evidence="3" type="ORF">J2W49_005049</name>
</gene>
<dbReference type="EMBL" id="JAVDWU010000017">
    <property type="protein sequence ID" value="MDR7153069.1"/>
    <property type="molecule type" value="Genomic_DNA"/>
</dbReference>
<feature type="chain" id="PRO_5046157327" evidence="2">
    <location>
        <begin position="26"/>
        <end position="108"/>
    </location>
</feature>
<reference evidence="3 4" key="1">
    <citation type="submission" date="2023-07" db="EMBL/GenBank/DDBJ databases">
        <title>Sorghum-associated microbial communities from plants grown in Nebraska, USA.</title>
        <authorList>
            <person name="Schachtman D."/>
        </authorList>
    </citation>
    <scope>NUCLEOTIDE SEQUENCE [LARGE SCALE GENOMIC DNA]</scope>
    <source>
        <strain evidence="3 4">4249</strain>
    </source>
</reference>
<feature type="compositionally biased region" description="Polar residues" evidence="1">
    <location>
        <begin position="28"/>
        <end position="41"/>
    </location>
</feature>
<evidence type="ECO:0000313" key="3">
    <source>
        <dbReference type="EMBL" id="MDR7153069.1"/>
    </source>
</evidence>
<evidence type="ECO:0000256" key="1">
    <source>
        <dbReference type="SAM" id="MobiDB-lite"/>
    </source>
</evidence>
<feature type="signal peptide" evidence="2">
    <location>
        <begin position="1"/>
        <end position="25"/>
    </location>
</feature>
<comment type="caution">
    <text evidence="3">The sequence shown here is derived from an EMBL/GenBank/DDBJ whole genome shotgun (WGS) entry which is preliminary data.</text>
</comment>